<organism evidence="1 2">
    <name type="scientific">Levilactobacillus tangyuanensis</name>
    <dbReference type="NCBI Taxonomy" id="2486021"/>
    <lineage>
        <taxon>Bacteria</taxon>
        <taxon>Bacillati</taxon>
        <taxon>Bacillota</taxon>
        <taxon>Bacilli</taxon>
        <taxon>Lactobacillales</taxon>
        <taxon>Lactobacillaceae</taxon>
        <taxon>Levilactobacillus</taxon>
    </lineage>
</organism>
<dbReference type="EMBL" id="JBHSSJ010000012">
    <property type="protein sequence ID" value="MFC6275579.1"/>
    <property type="molecule type" value="Genomic_DNA"/>
</dbReference>
<keyword evidence="2" id="KW-1185">Reference proteome</keyword>
<proteinExistence type="predicted"/>
<protein>
    <submittedName>
        <fullName evidence="1">Uncharacterized protein</fullName>
    </submittedName>
</protein>
<dbReference type="Proteomes" id="UP001596191">
    <property type="component" value="Unassembled WGS sequence"/>
</dbReference>
<evidence type="ECO:0000313" key="2">
    <source>
        <dbReference type="Proteomes" id="UP001596191"/>
    </source>
</evidence>
<comment type="caution">
    <text evidence="1">The sequence shown here is derived from an EMBL/GenBank/DDBJ whole genome shotgun (WGS) entry which is preliminary data.</text>
</comment>
<evidence type="ECO:0000313" key="1">
    <source>
        <dbReference type="EMBL" id="MFC6275579.1"/>
    </source>
</evidence>
<dbReference type="RefSeq" id="WP_125643226.1">
    <property type="nucleotide sequence ID" value="NZ_JBHSSJ010000012.1"/>
</dbReference>
<gene>
    <name evidence="1" type="ORF">ACFQET_08645</name>
</gene>
<sequence length="114" mass="12852">MTKIKVIGDILIGKYQPTLTGNPTVDAALVDRFCQNLANALNLDRTMIQAEHHWDLQLNPEWIYLIDSKILQDTDRIRSAHNVVGINHTDLLRGQTKTTEQKLASFLTAQSSPK</sequence>
<name>A0ABW1TQ05_9LACO</name>
<accession>A0ABW1TQ05</accession>
<reference evidence="2" key="1">
    <citation type="journal article" date="2019" name="Int. J. Syst. Evol. Microbiol.">
        <title>The Global Catalogue of Microorganisms (GCM) 10K type strain sequencing project: providing services to taxonomists for standard genome sequencing and annotation.</title>
        <authorList>
            <consortium name="The Broad Institute Genomics Platform"/>
            <consortium name="The Broad Institute Genome Sequencing Center for Infectious Disease"/>
            <person name="Wu L."/>
            <person name="Ma J."/>
        </authorList>
    </citation>
    <scope>NUCLEOTIDE SEQUENCE [LARGE SCALE GENOMIC DNA]</scope>
    <source>
        <strain evidence="2">CCM 8907</strain>
    </source>
</reference>